<name>A0ABS2MZG5_9BACI</name>
<dbReference type="SUPFAM" id="SSF55821">
    <property type="entry name" value="YrdC/RibB"/>
    <property type="match status" value="1"/>
</dbReference>
<dbReference type="InterPro" id="IPR005145">
    <property type="entry name" value="Sua5_C"/>
</dbReference>
<dbReference type="NCBIfam" id="TIGR00057">
    <property type="entry name" value="L-threonylcarbamoyladenylate synthase"/>
    <property type="match status" value="1"/>
</dbReference>
<dbReference type="InterPro" id="IPR010923">
    <property type="entry name" value="T(6)A37_SUA5"/>
</dbReference>
<dbReference type="Pfam" id="PF03481">
    <property type="entry name" value="Sua5_C"/>
    <property type="match status" value="1"/>
</dbReference>
<dbReference type="InterPro" id="IPR006070">
    <property type="entry name" value="Sua5-like_dom"/>
</dbReference>
<evidence type="ECO:0000313" key="15">
    <source>
        <dbReference type="EMBL" id="MBM7571272.1"/>
    </source>
</evidence>
<comment type="similarity">
    <text evidence="2 13">Belongs to the SUA5 family.</text>
</comment>
<keyword evidence="16" id="KW-1185">Reference proteome</keyword>
<dbReference type="InterPro" id="IPR038385">
    <property type="entry name" value="Sua5/YwlC_C"/>
</dbReference>
<dbReference type="PANTHER" id="PTHR17490:SF16">
    <property type="entry name" value="THREONYLCARBAMOYL-AMP SYNTHASE"/>
    <property type="match status" value="1"/>
</dbReference>
<evidence type="ECO:0000256" key="6">
    <source>
        <dbReference type="ARBA" id="ARBA00022679"/>
    </source>
</evidence>
<evidence type="ECO:0000256" key="2">
    <source>
        <dbReference type="ARBA" id="ARBA00007663"/>
    </source>
</evidence>
<comment type="subcellular location">
    <subcellularLocation>
        <location evidence="1 13">Cytoplasm</location>
    </subcellularLocation>
</comment>
<evidence type="ECO:0000256" key="12">
    <source>
        <dbReference type="ARBA" id="ARBA00048366"/>
    </source>
</evidence>
<reference evidence="15 16" key="1">
    <citation type="submission" date="2021-01" db="EMBL/GenBank/DDBJ databases">
        <title>Genomic Encyclopedia of Type Strains, Phase IV (KMG-IV): sequencing the most valuable type-strain genomes for metagenomic binning, comparative biology and taxonomic classification.</title>
        <authorList>
            <person name="Goeker M."/>
        </authorList>
    </citation>
    <scope>NUCLEOTIDE SEQUENCE [LARGE SCALE GENOMIC DNA]</scope>
    <source>
        <strain evidence="15 16">DSM 23711</strain>
    </source>
</reference>
<dbReference type="Pfam" id="PF01300">
    <property type="entry name" value="Sua5_yciO_yrdC"/>
    <property type="match status" value="1"/>
</dbReference>
<keyword evidence="6 13" id="KW-0808">Transferase</keyword>
<dbReference type="PROSITE" id="PS51163">
    <property type="entry name" value="YRDC"/>
    <property type="match status" value="1"/>
</dbReference>
<dbReference type="PIRSF" id="PIRSF004930">
    <property type="entry name" value="Tln_factor_SUA5"/>
    <property type="match status" value="1"/>
</dbReference>
<dbReference type="PANTHER" id="PTHR17490">
    <property type="entry name" value="SUA5"/>
    <property type="match status" value="1"/>
</dbReference>
<evidence type="ECO:0000256" key="5">
    <source>
        <dbReference type="ARBA" id="ARBA00022490"/>
    </source>
</evidence>
<evidence type="ECO:0000256" key="11">
    <source>
        <dbReference type="ARBA" id="ARBA00029774"/>
    </source>
</evidence>
<dbReference type="EC" id="2.7.7.87" evidence="3 13"/>
<evidence type="ECO:0000313" key="16">
    <source>
        <dbReference type="Proteomes" id="UP001296943"/>
    </source>
</evidence>
<keyword evidence="9 13" id="KW-0547">Nucleotide-binding</keyword>
<evidence type="ECO:0000256" key="4">
    <source>
        <dbReference type="ARBA" id="ARBA00015492"/>
    </source>
</evidence>
<evidence type="ECO:0000256" key="13">
    <source>
        <dbReference type="PIRNR" id="PIRNR004930"/>
    </source>
</evidence>
<accession>A0ABS2MZG5</accession>
<evidence type="ECO:0000259" key="14">
    <source>
        <dbReference type="PROSITE" id="PS51163"/>
    </source>
</evidence>
<comment type="catalytic activity">
    <reaction evidence="12 13">
        <text>L-threonine + hydrogencarbonate + ATP = L-threonylcarbamoyladenylate + diphosphate + H2O</text>
        <dbReference type="Rhea" id="RHEA:36407"/>
        <dbReference type="ChEBI" id="CHEBI:15377"/>
        <dbReference type="ChEBI" id="CHEBI:17544"/>
        <dbReference type="ChEBI" id="CHEBI:30616"/>
        <dbReference type="ChEBI" id="CHEBI:33019"/>
        <dbReference type="ChEBI" id="CHEBI:57926"/>
        <dbReference type="ChEBI" id="CHEBI:73682"/>
        <dbReference type="EC" id="2.7.7.87"/>
    </reaction>
</comment>
<dbReference type="InterPro" id="IPR017945">
    <property type="entry name" value="DHBP_synth_RibB-like_a/b_dom"/>
</dbReference>
<organism evidence="15 16">
    <name type="scientific">Aquibacillus albus</name>
    <dbReference type="NCBI Taxonomy" id="1168171"/>
    <lineage>
        <taxon>Bacteria</taxon>
        <taxon>Bacillati</taxon>
        <taxon>Bacillota</taxon>
        <taxon>Bacilli</taxon>
        <taxon>Bacillales</taxon>
        <taxon>Bacillaceae</taxon>
        <taxon>Aquibacillus</taxon>
    </lineage>
</organism>
<dbReference type="Gene3D" id="3.90.870.10">
    <property type="entry name" value="DHBP synthase"/>
    <property type="match status" value="1"/>
</dbReference>
<keyword evidence="7 13" id="KW-0819">tRNA processing</keyword>
<dbReference type="InterPro" id="IPR050156">
    <property type="entry name" value="TC-AMP_synthase_SUA5"/>
</dbReference>
<dbReference type="Proteomes" id="UP001296943">
    <property type="component" value="Unassembled WGS sequence"/>
</dbReference>
<evidence type="ECO:0000256" key="8">
    <source>
        <dbReference type="ARBA" id="ARBA00022695"/>
    </source>
</evidence>
<feature type="domain" description="YrdC-like" evidence="14">
    <location>
        <begin position="40"/>
        <end position="226"/>
    </location>
</feature>
<dbReference type="EMBL" id="JAFBDR010000008">
    <property type="protein sequence ID" value="MBM7571272.1"/>
    <property type="molecule type" value="Genomic_DNA"/>
</dbReference>
<protein>
    <recommendedName>
        <fullName evidence="4 13">Threonylcarbamoyl-AMP synthase</fullName>
        <shortName evidence="13">TC-AMP synthase</shortName>
        <ecNumber evidence="3 13">2.7.7.87</ecNumber>
    </recommendedName>
    <alternativeName>
        <fullName evidence="11 13">L-threonylcarbamoyladenylate synthase</fullName>
    </alternativeName>
</protein>
<keyword evidence="10 13" id="KW-0067">ATP-binding</keyword>
<sequence length="369" mass="40162">MNNEQGIKYDMINKNEKVRGETDMQTTRLWKIEDNTQENQIAIQEAAELIRQQEVIAFPTETVYGLGANATNHQAVAKIFEAKGRPSDNPLIVHVANREQMKPYVAAVPPLADKLIHAFMPGPLTVILPSNGTIANNVTAGLSTVAFRIPDHPVAKQLLESCQLPLAAPSANRSGKPSPTKASHVYDDLYGKIAGILDGGTTGVGLESTVVDCTGEIPIVLRPGGITKEQLEQVVGNVMLDPALAEQHDKPKAPGMKYTHYEPEAPLWLIRGTADFFQSTVDRIEREGKKVAVMCSEQLAASLQADQIKVIGSQHDLTQIAVHLYDALRSFKKTDVDIILCESFPQTGVGEAIMNRLTKAASVVVDEEK</sequence>
<evidence type="ECO:0000256" key="9">
    <source>
        <dbReference type="ARBA" id="ARBA00022741"/>
    </source>
</evidence>
<dbReference type="GO" id="GO:0061710">
    <property type="term" value="F:L-threonylcarbamoyladenylate synthase"/>
    <property type="evidence" value="ECO:0007669"/>
    <property type="project" value="UniProtKB-EC"/>
</dbReference>
<evidence type="ECO:0000256" key="10">
    <source>
        <dbReference type="ARBA" id="ARBA00022840"/>
    </source>
</evidence>
<evidence type="ECO:0000256" key="7">
    <source>
        <dbReference type="ARBA" id="ARBA00022694"/>
    </source>
</evidence>
<gene>
    <name evidence="15" type="ORF">JOC48_001768</name>
</gene>
<evidence type="ECO:0000256" key="1">
    <source>
        <dbReference type="ARBA" id="ARBA00004496"/>
    </source>
</evidence>
<keyword evidence="8 13" id="KW-0548">Nucleotidyltransferase</keyword>
<evidence type="ECO:0000256" key="3">
    <source>
        <dbReference type="ARBA" id="ARBA00012584"/>
    </source>
</evidence>
<comment type="caution">
    <text evidence="15">The sequence shown here is derived from an EMBL/GenBank/DDBJ whole genome shotgun (WGS) entry which is preliminary data.</text>
</comment>
<proteinExistence type="inferred from homology"/>
<keyword evidence="5 13" id="KW-0963">Cytoplasm</keyword>
<dbReference type="Gene3D" id="3.40.50.11030">
    <property type="entry name" value="Threonylcarbamoyl-AMP synthase, C-terminal domain"/>
    <property type="match status" value="1"/>
</dbReference>
<comment type="function">
    <text evidence="13">Required for the formation of a threonylcarbamoyl group on adenosine at position 37 (t(6)A37) in tRNAs that read codons beginning with adenine.</text>
</comment>